<dbReference type="EMBL" id="BK002132">
    <property type="protein sequence ID" value="DAA02977.1"/>
    <property type="molecule type" value="Genomic_DNA"/>
</dbReference>
<protein>
    <submittedName>
        <fullName evidence="2">HDC10043</fullName>
    </submittedName>
</protein>
<reference evidence="2" key="1">
    <citation type="journal article" date="2003" name="Genome Biol.">
        <title>An integrated gene annotation and transcriptional profiling approach towards the full gene content of the Drosophila genome.</title>
        <authorList>
            <person name="Hild M."/>
            <person name="Beckmann B."/>
            <person name="Haas S.A."/>
            <person name="Koch B."/>
            <person name="Solovyev V."/>
            <person name="Busold C."/>
            <person name="Fellenberg K."/>
            <person name="Boutros M."/>
            <person name="Vingron M."/>
            <person name="Sauer F."/>
            <person name="Hoheisel J.D."/>
            <person name="Paro R."/>
        </authorList>
    </citation>
    <scope>NUCLEOTIDE SEQUENCE</scope>
</reference>
<name>Q6IL84_DROME</name>
<dbReference type="AlphaFoldDB" id="Q6IL84"/>
<evidence type="ECO:0000256" key="1">
    <source>
        <dbReference type="SAM" id="MobiDB-lite"/>
    </source>
</evidence>
<gene>
    <name evidence="2" type="ORF">HDC10043</name>
</gene>
<evidence type="ECO:0000313" key="2">
    <source>
        <dbReference type="EMBL" id="DAA02977.1"/>
    </source>
</evidence>
<feature type="region of interest" description="Disordered" evidence="1">
    <location>
        <begin position="1"/>
        <end position="64"/>
    </location>
</feature>
<organism evidence="2">
    <name type="scientific">Drosophila melanogaster</name>
    <name type="common">Fruit fly</name>
    <dbReference type="NCBI Taxonomy" id="7227"/>
    <lineage>
        <taxon>Eukaryota</taxon>
        <taxon>Metazoa</taxon>
        <taxon>Ecdysozoa</taxon>
        <taxon>Arthropoda</taxon>
        <taxon>Hexapoda</taxon>
        <taxon>Insecta</taxon>
        <taxon>Pterygota</taxon>
        <taxon>Neoptera</taxon>
        <taxon>Endopterygota</taxon>
        <taxon>Diptera</taxon>
        <taxon>Brachycera</taxon>
        <taxon>Muscomorpha</taxon>
        <taxon>Ephydroidea</taxon>
        <taxon>Drosophilidae</taxon>
        <taxon>Drosophila</taxon>
        <taxon>Sophophora</taxon>
    </lineage>
</organism>
<sequence length="274" mass="30536">MLKFITGHASGSRTPGNRSKTSRFSHRQEQLHGRGPPTNTTTGADEATINQPDADIGVKTGRSREADEVAETTCIGGRGEHWQNYINHCDAQDRTAANRNRTEANQTMESKVERSGVLMVSLQHIHNQSERKEQQEQKQLPLVDAASRRFLTFMQQFASETTLAVEGWSRDGRICSQPARQSLAEFPAPGSDMPIHQAESYPNSNFEKYEIQNHKALSSLHLLLLCGMQLNAHATAHCPPHPSQLTYSAIKYQHTSRRVLFSFSSGNDGKPESQ</sequence>
<feature type="compositionally biased region" description="Polar residues" evidence="1">
    <location>
        <begin position="9"/>
        <end position="19"/>
    </location>
</feature>
<proteinExistence type="predicted"/>
<feature type="compositionally biased region" description="Polar residues" evidence="1">
    <location>
        <begin position="37"/>
        <end position="51"/>
    </location>
</feature>
<accession>Q6IL84</accession>